<dbReference type="Gene3D" id="3.40.50.720">
    <property type="entry name" value="NAD(P)-binding Rossmann-like Domain"/>
    <property type="match status" value="1"/>
</dbReference>
<evidence type="ECO:0000259" key="1">
    <source>
        <dbReference type="Pfam" id="PF00899"/>
    </source>
</evidence>
<evidence type="ECO:0000313" key="2">
    <source>
        <dbReference type="EMBL" id="KAG6516467.1"/>
    </source>
</evidence>
<reference evidence="2 3" key="1">
    <citation type="submission" date="2020-08" db="EMBL/GenBank/DDBJ databases">
        <title>Plant Genome Project.</title>
        <authorList>
            <person name="Zhang R.-G."/>
        </authorList>
    </citation>
    <scope>NUCLEOTIDE SEQUENCE [LARGE SCALE GENOMIC DNA]</scope>
    <source>
        <tissue evidence="2">Rhizome</tissue>
    </source>
</reference>
<dbReference type="SUPFAM" id="SSF69572">
    <property type="entry name" value="Activating enzymes of the ubiquitin-like proteins"/>
    <property type="match status" value="1"/>
</dbReference>
<protein>
    <recommendedName>
        <fullName evidence="1">THIF-type NAD/FAD binding fold domain-containing protein</fullName>
    </recommendedName>
</protein>
<dbReference type="InterPro" id="IPR035985">
    <property type="entry name" value="Ubiquitin-activating_enz"/>
</dbReference>
<feature type="domain" description="THIF-type NAD/FAD binding fold" evidence="1">
    <location>
        <begin position="62"/>
        <end position="168"/>
    </location>
</feature>
<sequence length="189" mass="20807">MNLKKVGMTKRSKAKDMGAEVVDNNPYSRLMALQRMGIVVNYERIREFSVAIVVRAHLCITLLIQGIGGVGSVAIEMLTRCGIGHLLLYDYDIVGMTKTDAAVQTLEEINPDVLLDRYSLSITTVKGFEVFVESLKREVSLKSREMSGVDVVLSCVDNYEARMVVNQCHGHGSCREDVFGGDGADMAEV</sequence>
<dbReference type="Proteomes" id="UP000734854">
    <property type="component" value="Unassembled WGS sequence"/>
</dbReference>
<keyword evidence="3" id="KW-1185">Reference proteome</keyword>
<gene>
    <name evidence="2" type="ORF">ZIOFF_026932</name>
</gene>
<dbReference type="Pfam" id="PF00899">
    <property type="entry name" value="ThiF"/>
    <property type="match status" value="1"/>
</dbReference>
<dbReference type="AlphaFoldDB" id="A0A8J5LI99"/>
<dbReference type="EMBL" id="JACMSC010000007">
    <property type="protein sequence ID" value="KAG6516467.1"/>
    <property type="molecule type" value="Genomic_DNA"/>
</dbReference>
<accession>A0A8J5LI99</accession>
<comment type="caution">
    <text evidence="2">The sequence shown here is derived from an EMBL/GenBank/DDBJ whole genome shotgun (WGS) entry which is preliminary data.</text>
</comment>
<dbReference type="InterPro" id="IPR000594">
    <property type="entry name" value="ThiF_NAD_FAD-bd"/>
</dbReference>
<evidence type="ECO:0000313" key="3">
    <source>
        <dbReference type="Proteomes" id="UP000734854"/>
    </source>
</evidence>
<dbReference type="GO" id="GO:0008641">
    <property type="term" value="F:ubiquitin-like modifier activating enzyme activity"/>
    <property type="evidence" value="ECO:0007669"/>
    <property type="project" value="InterPro"/>
</dbReference>
<proteinExistence type="predicted"/>
<name>A0A8J5LI99_ZINOF</name>
<organism evidence="2 3">
    <name type="scientific">Zingiber officinale</name>
    <name type="common">Ginger</name>
    <name type="synonym">Amomum zingiber</name>
    <dbReference type="NCBI Taxonomy" id="94328"/>
    <lineage>
        <taxon>Eukaryota</taxon>
        <taxon>Viridiplantae</taxon>
        <taxon>Streptophyta</taxon>
        <taxon>Embryophyta</taxon>
        <taxon>Tracheophyta</taxon>
        <taxon>Spermatophyta</taxon>
        <taxon>Magnoliopsida</taxon>
        <taxon>Liliopsida</taxon>
        <taxon>Zingiberales</taxon>
        <taxon>Zingiberaceae</taxon>
        <taxon>Zingiber</taxon>
    </lineage>
</organism>